<dbReference type="Pfam" id="PF23464">
    <property type="entry name" value="WWE_3"/>
    <property type="match status" value="1"/>
</dbReference>
<accession>A0A158NYQ0</accession>
<dbReference type="PROSITE" id="PS51043">
    <property type="entry name" value="DDHD"/>
    <property type="match status" value="1"/>
</dbReference>
<evidence type="ECO:0000259" key="3">
    <source>
        <dbReference type="PROSITE" id="PS50918"/>
    </source>
</evidence>
<dbReference type="STRING" id="12957.A0A158NYQ0"/>
<evidence type="ECO:0000259" key="4">
    <source>
        <dbReference type="PROSITE" id="PS51043"/>
    </source>
</evidence>
<gene>
    <name evidence="5" type="primary">105625955</name>
</gene>
<dbReference type="GO" id="GO:0030134">
    <property type="term" value="C:COPII-coated ER to Golgi transport vesicle"/>
    <property type="evidence" value="ECO:0007669"/>
    <property type="project" value="TreeGrafter"/>
</dbReference>
<dbReference type="EMBL" id="ADTU01000745">
    <property type="status" value="NOT_ANNOTATED_CDS"/>
    <property type="molecule type" value="Genomic_DNA"/>
</dbReference>
<feature type="compositionally biased region" description="Basic and acidic residues" evidence="2">
    <location>
        <begin position="77"/>
        <end position="88"/>
    </location>
</feature>
<name>A0A158NYQ0_ATTCE</name>
<dbReference type="PANTHER" id="PTHR23509:SF10">
    <property type="entry name" value="LD21067P"/>
    <property type="match status" value="1"/>
</dbReference>
<dbReference type="eggNOG" id="KOG2308">
    <property type="taxonomic scope" value="Eukaryota"/>
</dbReference>
<dbReference type="Proteomes" id="UP000005205">
    <property type="component" value="Unassembled WGS sequence"/>
</dbReference>
<feature type="domain" description="DDHD" evidence="4">
    <location>
        <begin position="1192"/>
        <end position="1396"/>
    </location>
</feature>
<sequence>MSRKMKNPLLSAAGPDFPFDNYAENTLLVPVTPATPAVLRDDTELDNFIGQEPINIQSQSPLRTNEDSSTNAASQPKEYRDTANHPEKSGYLTSILSSLPNLSLSIKSDSSGPQISQIPENTSGTTHEPNPYITSQGYHSFPSEIPKFLAINPQDSRSTNLSGFTAFPTDTVSNPPQPAAPPSISQPGYAPVSYRLGNQRRLKYAPPPDLTSNITKPYSNPALQTFLSTQNVSAPPTILNPYESEELAQGNNSSVQQTSCLPEQLPTSEQLSRNSSLHNSFRSSPTGAQHNSSITSTNQNPFFESSSVSTQFSSSLSTRPIPTRVLEPATPQNTPANISFPGFAPYINQNLPPTSNSDKEVVVIKNPNQLNLPSEFSKGVSLETTTESTYKPTLISGETDATFTPISAAKVTEKLEHLLAEQQENSSVATPETFTEVDKTSSVTTELTKSFESQSDALKVTNEIINKSHETKLNDVQEKAVQPGSDTWSDVFLGQESTTQSVIFPEIHTTDNSLIAITSQSAKSNTHPPQQHYQAQSISMSSSTFYTNEPAEQKSSLNYVSPIQLPQSSSSIDFYNGSKPTEQSANVFFESAKPNRFSSFSSQERNTNSPFAQSVVNATNNLLQTQENSAFNSKTTAHVPFWNVDQSSQSHVLSAASSQPTHTTSNQPVYTAPIQQPAPVFYNPAQFANEPSKQPTFPHTYDQLPSQQSHQNLPFYENNTGLQQPYAIPENNTAYSSPAVSMTTVPEPTGSATLSPVQMSVNSPTNRITPDTIPPSFQNWASGSSDKRMQYRPVYHHWFYRKEVENKTLWLPFSMQDSLKLEEVHNSSDITPETTVATDGGRFDVDILRRQRAPVYWIGTSNEVRRCSWFFKGAAEPRYIPYNESTAAKLEDEYKLACLSNNWNRKIELNNGEYIVFHSATVQVHYLQPASPDVVGSWGNNAASEDSTYLQGSASRPKTVKRGVDEFNIDEGEPEKVDHLLFLVHGIGSVCDLKFRTVEEVVDEFRSISFQLVQSHYRTACEQGIVNRIEVLPISWHTTLHSDTGIDKRLQAITLESIPKLRHFTNDTLLDILFYTSPIYCQTIMQTVGSELNRLYSLFKERNPVFDGEVFLGGHSLGSLIMFDLLCHQTPEKEDMDNEEVSSKILQLQESDSIGPIQPMPSAIIKRRLSRKISYVMGAAGTGQPYIHYPQLTFRPRAFFALGSPIGMFVTVRGIDTLGENFTLPTCPAFFNIFHPFDPVAYRVESLINSEASNFRPMLIPHHKGRKRMHLELKETMARVGADLKQKLIDSVRQTWNSFYQLALFHKPDNQIFEREIDKVVEEQLHKPPSVSDQHNNDDDGANLKVGKLNGGRRIDYVLQEAPFEYINEYIFALTSHICYWESEDTMLLILKEIYGSKGIQTDAQLPQQSMSIERMSPSPSLNLAAALSPSKSNIGTSLVMGVDPTVPMSSKSVGPPPKTGFVPKS</sequence>
<keyword evidence="6" id="KW-1185">Reference proteome</keyword>
<dbReference type="EnsemblMetazoa" id="XM_012207268.1">
    <property type="protein sequence ID" value="XP_012062658.1"/>
    <property type="gene ID" value="LOC105625955"/>
</dbReference>
<dbReference type="InterPro" id="IPR057825">
    <property type="entry name" value="WWE_SEC23-DDH2"/>
</dbReference>
<dbReference type="Pfam" id="PF02862">
    <property type="entry name" value="DDHD"/>
    <property type="match status" value="1"/>
</dbReference>
<organism evidence="5 6">
    <name type="scientific">Atta cephalotes</name>
    <name type="common">Leafcutter ant</name>
    <dbReference type="NCBI Taxonomy" id="12957"/>
    <lineage>
        <taxon>Eukaryota</taxon>
        <taxon>Metazoa</taxon>
        <taxon>Ecdysozoa</taxon>
        <taxon>Arthropoda</taxon>
        <taxon>Hexapoda</taxon>
        <taxon>Insecta</taxon>
        <taxon>Pterygota</taxon>
        <taxon>Neoptera</taxon>
        <taxon>Endopterygota</taxon>
        <taxon>Hymenoptera</taxon>
        <taxon>Apocrita</taxon>
        <taxon>Aculeata</taxon>
        <taxon>Formicoidea</taxon>
        <taxon>Formicidae</taxon>
        <taxon>Myrmicinae</taxon>
        <taxon>Atta</taxon>
    </lineage>
</organism>
<feature type="domain" description="WWE" evidence="3">
    <location>
        <begin position="784"/>
        <end position="866"/>
    </location>
</feature>
<dbReference type="EMBL" id="ADTU01000746">
    <property type="status" value="NOT_ANNOTATED_CDS"/>
    <property type="molecule type" value="Genomic_DNA"/>
</dbReference>
<evidence type="ECO:0000313" key="5">
    <source>
        <dbReference type="EnsemblMetazoa" id="XP_012062658.1"/>
    </source>
</evidence>
<feature type="region of interest" description="Disordered" evidence="2">
    <location>
        <begin position="171"/>
        <end position="191"/>
    </location>
</feature>
<evidence type="ECO:0000256" key="2">
    <source>
        <dbReference type="SAM" id="MobiDB-lite"/>
    </source>
</evidence>
<evidence type="ECO:0008006" key="7">
    <source>
        <dbReference type="Google" id="ProtNLM"/>
    </source>
</evidence>
<dbReference type="GO" id="GO:0046872">
    <property type="term" value="F:metal ion binding"/>
    <property type="evidence" value="ECO:0007669"/>
    <property type="project" value="InterPro"/>
</dbReference>
<dbReference type="PANTHER" id="PTHR23509">
    <property type="entry name" value="PA-PL1 PHOSPHOLIPASE FAMILY"/>
    <property type="match status" value="1"/>
</dbReference>
<feature type="region of interest" description="Disordered" evidence="2">
    <location>
        <begin position="247"/>
        <end position="306"/>
    </location>
</feature>
<protein>
    <recommendedName>
        <fullName evidence="7">DDHD domain-containing protein</fullName>
    </recommendedName>
</protein>
<dbReference type="InParanoid" id="A0A158NYQ0"/>
<evidence type="ECO:0000313" key="6">
    <source>
        <dbReference type="Proteomes" id="UP000005205"/>
    </source>
</evidence>
<feature type="region of interest" description="Disordered" evidence="2">
    <location>
        <begin position="107"/>
        <end position="131"/>
    </location>
</feature>
<dbReference type="PROSITE" id="PS50918">
    <property type="entry name" value="WWE"/>
    <property type="match status" value="1"/>
</dbReference>
<feature type="region of interest" description="Disordered" evidence="2">
    <location>
        <begin position="51"/>
        <end position="88"/>
    </location>
</feature>
<reference evidence="5" key="2">
    <citation type="submission" date="2016-04" db="UniProtKB">
        <authorList>
            <consortium name="EnsemblMetazoa"/>
        </authorList>
    </citation>
    <scope>IDENTIFICATION</scope>
</reference>
<dbReference type="InterPro" id="IPR057826">
    <property type="entry name" value="WWE_C20G8.02"/>
</dbReference>
<dbReference type="InterPro" id="IPR004177">
    <property type="entry name" value="DDHD_dom"/>
</dbReference>
<evidence type="ECO:0000256" key="1">
    <source>
        <dbReference type="ARBA" id="ARBA00038464"/>
    </source>
</evidence>
<dbReference type="SMART" id="SM01127">
    <property type="entry name" value="DDHD"/>
    <property type="match status" value="1"/>
</dbReference>
<dbReference type="InterPro" id="IPR058055">
    <property type="entry name" value="PA-PLA1"/>
</dbReference>
<feature type="compositionally biased region" description="Polar residues" evidence="2">
    <location>
        <begin position="249"/>
        <end position="301"/>
    </location>
</feature>
<proteinExistence type="inferred from homology"/>
<dbReference type="KEGG" id="acep:105625955"/>
<reference evidence="6" key="1">
    <citation type="journal article" date="2011" name="PLoS Genet.">
        <title>The genome sequence of the leaf-cutter ant Atta cephalotes reveals insights into its obligate symbiotic lifestyle.</title>
        <authorList>
            <person name="Suen G."/>
            <person name="Teiling C."/>
            <person name="Li L."/>
            <person name="Holt C."/>
            <person name="Abouheif E."/>
            <person name="Bornberg-Bauer E."/>
            <person name="Bouffard P."/>
            <person name="Caldera E.J."/>
            <person name="Cash E."/>
            <person name="Cavanaugh A."/>
            <person name="Denas O."/>
            <person name="Elhaik E."/>
            <person name="Fave M.J."/>
            <person name="Gadau J."/>
            <person name="Gibson J.D."/>
            <person name="Graur D."/>
            <person name="Grubbs K.J."/>
            <person name="Hagen D.E."/>
            <person name="Harkins T.T."/>
            <person name="Helmkampf M."/>
            <person name="Hu H."/>
            <person name="Johnson B.R."/>
            <person name="Kim J."/>
            <person name="Marsh S.E."/>
            <person name="Moeller J.A."/>
            <person name="Munoz-Torres M.C."/>
            <person name="Murphy M.C."/>
            <person name="Naughton M.C."/>
            <person name="Nigam S."/>
            <person name="Overson R."/>
            <person name="Rajakumar R."/>
            <person name="Reese J.T."/>
            <person name="Scott J.J."/>
            <person name="Smith C.R."/>
            <person name="Tao S."/>
            <person name="Tsutsui N.D."/>
            <person name="Viljakainen L."/>
            <person name="Wissler L."/>
            <person name="Yandell M.D."/>
            <person name="Zimmer F."/>
            <person name="Taylor J."/>
            <person name="Slater S.C."/>
            <person name="Clifton S.W."/>
            <person name="Warren W.C."/>
            <person name="Elsik C.G."/>
            <person name="Smith C.D."/>
            <person name="Weinstock G.M."/>
            <person name="Gerardo N.M."/>
            <person name="Currie C.R."/>
        </authorList>
    </citation>
    <scope>NUCLEOTIDE SEQUENCE [LARGE SCALE GENOMIC DNA]</scope>
</reference>
<dbReference type="InterPro" id="IPR004170">
    <property type="entry name" value="WWE_dom"/>
</dbReference>
<feature type="compositionally biased region" description="Polar residues" evidence="2">
    <location>
        <begin position="54"/>
        <end position="74"/>
    </location>
</feature>
<dbReference type="GO" id="GO:0004620">
    <property type="term" value="F:phospholipase activity"/>
    <property type="evidence" value="ECO:0007669"/>
    <property type="project" value="TreeGrafter"/>
</dbReference>
<dbReference type="Pfam" id="PF23463">
    <property type="entry name" value="WWE_2"/>
    <property type="match status" value="1"/>
</dbReference>
<dbReference type="OrthoDB" id="69269at2759"/>
<comment type="similarity">
    <text evidence="1">Belongs to the PA-PLA1 family.</text>
</comment>